<comment type="caution">
    <text evidence="1">The sequence shown here is derived from an EMBL/GenBank/DDBJ whole genome shotgun (WGS) entry which is preliminary data.</text>
</comment>
<protein>
    <submittedName>
        <fullName evidence="1">Uncharacterized protein</fullName>
    </submittedName>
</protein>
<dbReference type="Proteomes" id="UP000617531">
    <property type="component" value="Unassembled WGS sequence"/>
</dbReference>
<dbReference type="EMBL" id="BNAI01000012">
    <property type="protein sequence ID" value="GHF26419.1"/>
    <property type="molecule type" value="Genomic_DNA"/>
</dbReference>
<evidence type="ECO:0000313" key="2">
    <source>
        <dbReference type="Proteomes" id="UP000617531"/>
    </source>
</evidence>
<name>A0A8J3GSN3_9MICO</name>
<organism evidence="1 2">
    <name type="scientific">Pseudolysinimonas yzui</name>
    <dbReference type="NCBI Taxonomy" id="2708254"/>
    <lineage>
        <taxon>Bacteria</taxon>
        <taxon>Bacillati</taxon>
        <taxon>Actinomycetota</taxon>
        <taxon>Actinomycetes</taxon>
        <taxon>Micrococcales</taxon>
        <taxon>Microbacteriaceae</taxon>
        <taxon>Pseudolysinimonas</taxon>
    </lineage>
</organism>
<proteinExistence type="predicted"/>
<gene>
    <name evidence="1" type="ORF">GCM10011600_29200</name>
</gene>
<keyword evidence="2" id="KW-1185">Reference proteome</keyword>
<reference evidence="1" key="1">
    <citation type="journal article" date="2014" name="Int. J. Syst. Evol. Microbiol.">
        <title>Complete genome sequence of Corynebacterium casei LMG S-19264T (=DSM 44701T), isolated from a smear-ripened cheese.</title>
        <authorList>
            <consortium name="US DOE Joint Genome Institute (JGI-PGF)"/>
            <person name="Walter F."/>
            <person name="Albersmeier A."/>
            <person name="Kalinowski J."/>
            <person name="Ruckert C."/>
        </authorList>
    </citation>
    <scope>NUCLEOTIDE SEQUENCE</scope>
    <source>
        <strain evidence="1">CGMCC 1.16548</strain>
    </source>
</reference>
<accession>A0A8J3GSN3</accession>
<dbReference type="AlphaFoldDB" id="A0A8J3GSN3"/>
<sequence>MVPGVQAYNRPLTEGGDLSVGGAPIRNVRVVERGLEELVLEHQALVLADAGVDLGERLREVVLTAAEVVLPGVVGAVGEPDLEIA</sequence>
<reference evidence="1" key="2">
    <citation type="submission" date="2020-09" db="EMBL/GenBank/DDBJ databases">
        <authorList>
            <person name="Sun Q."/>
            <person name="Zhou Y."/>
        </authorList>
    </citation>
    <scope>NUCLEOTIDE SEQUENCE</scope>
    <source>
        <strain evidence="1">CGMCC 1.16548</strain>
    </source>
</reference>
<evidence type="ECO:0000313" key="1">
    <source>
        <dbReference type="EMBL" id="GHF26419.1"/>
    </source>
</evidence>